<dbReference type="AlphaFoldDB" id="M3HMR9"/>
<evidence type="ECO:0000256" key="2">
    <source>
        <dbReference type="SAM" id="Coils"/>
    </source>
</evidence>
<dbReference type="EMBL" id="AOGT01000992">
    <property type="protein sequence ID" value="EMG48747.1"/>
    <property type="molecule type" value="Genomic_DNA"/>
</dbReference>
<dbReference type="PANTHER" id="PTHR15157:SF5">
    <property type="entry name" value="UV RADIATION RESISTANCE-ASSOCIATED GENE PROTEIN"/>
    <property type="match status" value="1"/>
</dbReference>
<dbReference type="OMA" id="MNQEFEY"/>
<dbReference type="eggNOG" id="ENOG502RS0Z">
    <property type="taxonomic scope" value="Eukaryota"/>
</dbReference>
<keyword evidence="1 2" id="KW-0175">Coiled coil</keyword>
<dbReference type="GO" id="GO:0000149">
    <property type="term" value="F:SNARE binding"/>
    <property type="evidence" value="ECO:0007669"/>
    <property type="project" value="TreeGrafter"/>
</dbReference>
<sequence>MNGKSHKKHQIVLTKDKLNNLKAIRFYNLETPTHLQDQSDQQQPPRRLSRRRSTLTGIALIPKLEAEDDISPEKLVKFNESVLLTTFISIHLPNDKLLYISEVFSNDMNPQFEVNLPYIPPNIHKFVLKMWCKTEEDNWKLLCVYKLNLWKLAYVEDYENLELFKNNTLALQLNDKWFSFLDMFTKKIPECAHDVVSPPIPSYTFDIIRQLNYFSNSLQELAISKHNLMSQIRANISNQEDNKSISNLSVILNTLQFKVDTLSRDVSKVKTTNEELINKIYNKKQTLKELNLKMDNFTNNTKELIESKLELYDSEIQSVQQSQTILQPQLNRVLKNYISIIQSAFPITNIDSTNFSLLGFQFPQDNQDILAICYYNNPDIELKNSYYEPVFDNESQFHIFKVKQINATLSLIVQLMLIIAEITNTKLKYKMILSGNESFILDEISDDYPISKKIPIRHGEPFKFPLFYDARHNEKIFNGSQYVVMNQNFEYGLKLINKNLMILIDNVQNLIIGTENIVSDVPLDCLDNFLWNLKYLELFMTA</sequence>
<dbReference type="OrthoDB" id="72772at2759"/>
<dbReference type="HOGENOM" id="CLU_034106_0_0_1"/>
<gene>
    <name evidence="3" type="ORF">G210_0648</name>
</gene>
<name>M3HMR9_CANMX</name>
<dbReference type="STRING" id="1245528.M3HMR9"/>
<dbReference type="GO" id="GO:0000323">
    <property type="term" value="C:lytic vacuole"/>
    <property type="evidence" value="ECO:0007669"/>
    <property type="project" value="TreeGrafter"/>
</dbReference>
<comment type="caution">
    <text evidence="3">The sequence shown here is derived from an EMBL/GenBank/DDBJ whole genome shotgun (WGS) entry which is preliminary data.</text>
</comment>
<keyword evidence="4" id="KW-1185">Reference proteome</keyword>
<organism evidence="3 4">
    <name type="scientific">Candida maltosa (strain Xu316)</name>
    <name type="common">Yeast</name>
    <dbReference type="NCBI Taxonomy" id="1245528"/>
    <lineage>
        <taxon>Eukaryota</taxon>
        <taxon>Fungi</taxon>
        <taxon>Dikarya</taxon>
        <taxon>Ascomycota</taxon>
        <taxon>Saccharomycotina</taxon>
        <taxon>Pichiomycetes</taxon>
        <taxon>Debaryomycetaceae</taxon>
        <taxon>Candida/Lodderomyces clade</taxon>
        <taxon>Candida</taxon>
    </lineage>
</organism>
<dbReference type="Proteomes" id="UP000011777">
    <property type="component" value="Unassembled WGS sequence"/>
</dbReference>
<evidence type="ECO:0000256" key="1">
    <source>
        <dbReference type="ARBA" id="ARBA00023054"/>
    </source>
</evidence>
<reference evidence="3 4" key="1">
    <citation type="submission" date="2013-02" db="EMBL/GenBank/DDBJ databases">
        <title>Genome sequence of Candida maltosa Xu316, a potential industrial strain for xylitol and ethanol production.</title>
        <authorList>
            <person name="Yu J."/>
            <person name="Wang Q."/>
            <person name="Geng X."/>
            <person name="Bao W."/>
            <person name="He P."/>
            <person name="Cai J."/>
        </authorList>
    </citation>
    <scope>NUCLEOTIDE SEQUENCE [LARGE SCALE GENOMIC DNA]</scope>
    <source>
        <strain evidence="4">Xu316</strain>
    </source>
</reference>
<evidence type="ECO:0000313" key="4">
    <source>
        <dbReference type="Proteomes" id="UP000011777"/>
    </source>
</evidence>
<dbReference type="PANTHER" id="PTHR15157">
    <property type="entry name" value="UV RADIATION RESISTANCE-ASSOCIATED GENE PROTEIN"/>
    <property type="match status" value="1"/>
</dbReference>
<evidence type="ECO:0000313" key="3">
    <source>
        <dbReference type="EMBL" id="EMG48747.1"/>
    </source>
</evidence>
<protein>
    <submittedName>
        <fullName evidence="3">Uncharacterized protein</fullName>
    </submittedName>
</protein>
<dbReference type="GO" id="GO:0005768">
    <property type="term" value="C:endosome"/>
    <property type="evidence" value="ECO:0007669"/>
    <property type="project" value="TreeGrafter"/>
</dbReference>
<feature type="coiled-coil region" evidence="2">
    <location>
        <begin position="259"/>
        <end position="307"/>
    </location>
</feature>
<accession>M3HMR9</accession>
<proteinExistence type="predicted"/>
<dbReference type="GO" id="GO:0035493">
    <property type="term" value="P:SNARE complex assembly"/>
    <property type="evidence" value="ECO:0007669"/>
    <property type="project" value="TreeGrafter"/>
</dbReference>